<feature type="domain" description="NmrA-like" evidence="3">
    <location>
        <begin position="6"/>
        <end position="241"/>
    </location>
</feature>
<keyword evidence="2" id="KW-0560">Oxidoreductase</keyword>
<sequence length="308" mass="33436">MSSPIKSVALVGGTGTTGAFFIDEFKKNGQDFNVTLITRKESEDSTKAKFADTPHFTIRGVDYDDEADLATALTGQDAVLSILGLGSIGKQQLALVKAAAKAGVKYFIPSEFGSDFGVAAGESDIIFKPKEAVRQTIEESGLKHIYIITGLFSDFFVNSYYCWDLENFSVEIPGDGSQKSAFTSRADIAKFTVAILKRADEFADKTVRIAGYHLSFNDWVNQIEAAAGKKLTVTYSSIEDIEAKVAADIKVTGGWHSLGDQLRLIVAKDLGRLDLGGNTLDNDKFPSLDFAPLEEYVRDIVNKSQLSA</sequence>
<accession>A0A1Y1WB38</accession>
<dbReference type="PANTHER" id="PTHR47706:SF9">
    <property type="entry name" value="NMRA-LIKE DOMAIN-CONTAINING PROTEIN-RELATED"/>
    <property type="match status" value="1"/>
</dbReference>
<protein>
    <submittedName>
        <fullName evidence="4">NAD(P)-binding protein</fullName>
    </submittedName>
</protein>
<comment type="caution">
    <text evidence="4">The sequence shown here is derived from an EMBL/GenBank/DDBJ whole genome shotgun (WGS) entry which is preliminary data.</text>
</comment>
<dbReference type="Gene3D" id="3.90.25.10">
    <property type="entry name" value="UDP-galactose 4-epimerase, domain 1"/>
    <property type="match status" value="1"/>
</dbReference>
<dbReference type="RefSeq" id="XP_040744117.1">
    <property type="nucleotide sequence ID" value="XM_040883366.1"/>
</dbReference>
<dbReference type="Gene3D" id="3.40.50.720">
    <property type="entry name" value="NAD(P)-binding Rossmann-like Domain"/>
    <property type="match status" value="1"/>
</dbReference>
<dbReference type="STRING" id="61395.A0A1Y1WB38"/>
<evidence type="ECO:0000313" key="5">
    <source>
        <dbReference type="Proteomes" id="UP000193922"/>
    </source>
</evidence>
<dbReference type="InterPro" id="IPR008030">
    <property type="entry name" value="NmrA-like"/>
</dbReference>
<dbReference type="InterPro" id="IPR051609">
    <property type="entry name" value="NmrA/Isoflavone_reductase-like"/>
</dbReference>
<dbReference type="SUPFAM" id="SSF51735">
    <property type="entry name" value="NAD(P)-binding Rossmann-fold domains"/>
    <property type="match status" value="1"/>
</dbReference>
<keyword evidence="5" id="KW-1185">Reference proteome</keyword>
<dbReference type="OrthoDB" id="9974981at2759"/>
<gene>
    <name evidence="4" type="ORF">DL89DRAFT_135857</name>
</gene>
<evidence type="ECO:0000256" key="2">
    <source>
        <dbReference type="ARBA" id="ARBA00023002"/>
    </source>
</evidence>
<name>A0A1Y1WB38_9FUNG</name>
<dbReference type="GeneID" id="63800014"/>
<dbReference type="Pfam" id="PF05368">
    <property type="entry name" value="NmrA"/>
    <property type="match status" value="1"/>
</dbReference>
<keyword evidence="1" id="KW-0521">NADP</keyword>
<evidence type="ECO:0000256" key="1">
    <source>
        <dbReference type="ARBA" id="ARBA00022857"/>
    </source>
</evidence>
<dbReference type="EMBL" id="MCFD01000005">
    <property type="protein sequence ID" value="ORX70538.1"/>
    <property type="molecule type" value="Genomic_DNA"/>
</dbReference>
<dbReference type="Proteomes" id="UP000193922">
    <property type="component" value="Unassembled WGS sequence"/>
</dbReference>
<evidence type="ECO:0000259" key="3">
    <source>
        <dbReference type="Pfam" id="PF05368"/>
    </source>
</evidence>
<proteinExistence type="predicted"/>
<dbReference type="GO" id="GO:0016491">
    <property type="term" value="F:oxidoreductase activity"/>
    <property type="evidence" value="ECO:0007669"/>
    <property type="project" value="UniProtKB-KW"/>
</dbReference>
<evidence type="ECO:0000313" key="4">
    <source>
        <dbReference type="EMBL" id="ORX70538.1"/>
    </source>
</evidence>
<dbReference type="PANTHER" id="PTHR47706">
    <property type="entry name" value="NMRA-LIKE FAMILY PROTEIN"/>
    <property type="match status" value="1"/>
</dbReference>
<dbReference type="InterPro" id="IPR036291">
    <property type="entry name" value="NAD(P)-bd_dom_sf"/>
</dbReference>
<organism evidence="4 5">
    <name type="scientific">Linderina pennispora</name>
    <dbReference type="NCBI Taxonomy" id="61395"/>
    <lineage>
        <taxon>Eukaryota</taxon>
        <taxon>Fungi</taxon>
        <taxon>Fungi incertae sedis</taxon>
        <taxon>Zoopagomycota</taxon>
        <taxon>Kickxellomycotina</taxon>
        <taxon>Kickxellomycetes</taxon>
        <taxon>Kickxellales</taxon>
        <taxon>Kickxellaceae</taxon>
        <taxon>Linderina</taxon>
    </lineage>
</organism>
<reference evidence="4 5" key="1">
    <citation type="submission" date="2016-07" db="EMBL/GenBank/DDBJ databases">
        <title>Pervasive Adenine N6-methylation of Active Genes in Fungi.</title>
        <authorList>
            <consortium name="DOE Joint Genome Institute"/>
            <person name="Mondo S.J."/>
            <person name="Dannebaum R.O."/>
            <person name="Kuo R.C."/>
            <person name="Labutti K."/>
            <person name="Haridas S."/>
            <person name="Kuo A."/>
            <person name="Salamov A."/>
            <person name="Ahrendt S.R."/>
            <person name="Lipzen A."/>
            <person name="Sullivan W."/>
            <person name="Andreopoulos W.B."/>
            <person name="Clum A."/>
            <person name="Lindquist E."/>
            <person name="Daum C."/>
            <person name="Ramamoorthy G.K."/>
            <person name="Gryganskyi A."/>
            <person name="Culley D."/>
            <person name="Magnuson J.K."/>
            <person name="James T.Y."/>
            <person name="O'Malley M.A."/>
            <person name="Stajich J.E."/>
            <person name="Spatafora J.W."/>
            <person name="Visel A."/>
            <person name="Grigoriev I.V."/>
        </authorList>
    </citation>
    <scope>NUCLEOTIDE SEQUENCE [LARGE SCALE GENOMIC DNA]</scope>
    <source>
        <strain evidence="4 5">ATCC 12442</strain>
    </source>
</reference>
<dbReference type="AlphaFoldDB" id="A0A1Y1WB38"/>